<organism evidence="2 3">
    <name type="scientific">Blautia obeum</name>
    <dbReference type="NCBI Taxonomy" id="40520"/>
    <lineage>
        <taxon>Bacteria</taxon>
        <taxon>Bacillati</taxon>
        <taxon>Bacillota</taxon>
        <taxon>Clostridia</taxon>
        <taxon>Lachnospirales</taxon>
        <taxon>Lachnospiraceae</taxon>
        <taxon>Blautia</taxon>
    </lineage>
</organism>
<keyword evidence="1" id="KW-0812">Transmembrane</keyword>
<dbReference type="EMBL" id="QSKF01000010">
    <property type="protein sequence ID" value="RHE38826.1"/>
    <property type="molecule type" value="Genomic_DNA"/>
</dbReference>
<evidence type="ECO:0000256" key="1">
    <source>
        <dbReference type="SAM" id="Phobius"/>
    </source>
</evidence>
<accession>A0A414J352</accession>
<evidence type="ECO:0000313" key="3">
    <source>
        <dbReference type="Proteomes" id="UP000283745"/>
    </source>
</evidence>
<dbReference type="RefSeq" id="WP_015542558.1">
    <property type="nucleotide sequence ID" value="NZ_CABJFK010000010.1"/>
</dbReference>
<keyword evidence="1" id="KW-1133">Transmembrane helix</keyword>
<comment type="caution">
    <text evidence="2">The sequence shown here is derived from an EMBL/GenBank/DDBJ whole genome shotgun (WGS) entry which is preliminary data.</text>
</comment>
<dbReference type="Proteomes" id="UP000283745">
    <property type="component" value="Unassembled WGS sequence"/>
</dbReference>
<proteinExistence type="predicted"/>
<reference evidence="2 3" key="1">
    <citation type="submission" date="2018-08" db="EMBL/GenBank/DDBJ databases">
        <title>A genome reference for cultivated species of the human gut microbiota.</title>
        <authorList>
            <person name="Zou Y."/>
            <person name="Xue W."/>
            <person name="Luo G."/>
        </authorList>
    </citation>
    <scope>NUCLEOTIDE SEQUENCE [LARGE SCALE GENOMIC DNA]</scope>
    <source>
        <strain evidence="2 3">AM28-23</strain>
    </source>
</reference>
<keyword evidence="1" id="KW-0472">Membrane</keyword>
<dbReference type="AlphaFoldDB" id="A0A414J352"/>
<evidence type="ECO:0000313" key="2">
    <source>
        <dbReference type="EMBL" id="RHE38826.1"/>
    </source>
</evidence>
<gene>
    <name evidence="2" type="ORF">DW740_12505</name>
</gene>
<feature type="transmembrane region" description="Helical" evidence="1">
    <location>
        <begin position="87"/>
        <end position="111"/>
    </location>
</feature>
<sequence length="118" mass="13967">MPDIECRIAESMVTQYINHSLSVDELEEFLDHISHCSSCYDELETYFIVHEAIQQLDEPEDGSALDFRKLLDQDIRKSRRYIRKKRWFHFLAGLLLAVFAVLLLIFVIFFITDIAHFL</sequence>
<protein>
    <submittedName>
        <fullName evidence="2">Zf-HC2 domain-containing protein</fullName>
    </submittedName>
</protein>
<name>A0A414J352_9FIRM</name>